<dbReference type="EMBL" id="AP011121">
    <property type="protein sequence ID" value="BAH98318.1"/>
    <property type="molecule type" value="Genomic_DNA"/>
</dbReference>
<accession>C7JB42</accession>
<gene>
    <name evidence="1" type="ordered locus">APA01_01630</name>
</gene>
<protein>
    <recommendedName>
        <fullName evidence="3">Tyr recombinase domain-containing protein</fullName>
    </recommendedName>
</protein>
<dbReference type="AlphaFoldDB" id="C7JB42"/>
<proteinExistence type="predicted"/>
<dbReference type="Proteomes" id="UP000000948">
    <property type="component" value="Chromosome"/>
</dbReference>
<dbReference type="KEGG" id="apt:APA01_01630"/>
<reference evidence="1 2" key="1">
    <citation type="journal article" date="2009" name="Nucleic Acids Res.">
        <title>Whole-genome analyses reveal genetic instability of Acetobacter pasteurianus.</title>
        <authorList>
            <person name="Azuma Y."/>
            <person name="Hosoyama A."/>
            <person name="Matsutani M."/>
            <person name="Furuya N."/>
            <person name="Horikawa H."/>
            <person name="Harada T."/>
            <person name="Hirakawa H."/>
            <person name="Kuhara S."/>
            <person name="Matsushita K."/>
            <person name="Fujita N."/>
            <person name="Shirai M."/>
        </authorList>
    </citation>
    <scope>NUCLEOTIDE SEQUENCE [LARGE SCALE GENOMIC DNA]</scope>
    <source>
        <strain evidence="2">NBRC 105184 / IFO 3283-01</strain>
    </source>
</reference>
<name>C7JB42_ACEP3</name>
<evidence type="ECO:0000313" key="1">
    <source>
        <dbReference type="EMBL" id="BAH98318.1"/>
    </source>
</evidence>
<organism evidence="1 2">
    <name type="scientific">Acetobacter pasteurianus (strain NBRC 105184 / IFO 3283-01)</name>
    <dbReference type="NCBI Taxonomy" id="634452"/>
    <lineage>
        <taxon>Bacteria</taxon>
        <taxon>Pseudomonadati</taxon>
        <taxon>Pseudomonadota</taxon>
        <taxon>Alphaproteobacteria</taxon>
        <taxon>Acetobacterales</taxon>
        <taxon>Acetobacteraceae</taxon>
        <taxon>Acetobacter</taxon>
    </lineage>
</organism>
<sequence>MFTGMRLGEICNLRHQDIEVIEVVPCFHVHPQMPKNLFDHGTFASETQSPVDVFPITKMDRQVTPGNAGTVTIQNRSHKQTVIGRCSADMTFTTQKKIFYWPTLTCKSMVNHSRRLSLPVDAAYSAWNYRKNYGTPQNSNIEK</sequence>
<dbReference type="HOGENOM" id="CLU_1801820_0_0_5"/>
<evidence type="ECO:0008006" key="3">
    <source>
        <dbReference type="Google" id="ProtNLM"/>
    </source>
</evidence>
<evidence type="ECO:0000313" key="2">
    <source>
        <dbReference type="Proteomes" id="UP000000948"/>
    </source>
</evidence>